<reference evidence="4" key="1">
    <citation type="journal article" date="2019" name="Int. J. Syst. Evol. Microbiol.">
        <title>The Global Catalogue of Microorganisms (GCM) 10K type strain sequencing project: providing services to taxonomists for standard genome sequencing and annotation.</title>
        <authorList>
            <consortium name="The Broad Institute Genomics Platform"/>
            <consortium name="The Broad Institute Genome Sequencing Center for Infectious Disease"/>
            <person name="Wu L."/>
            <person name="Ma J."/>
        </authorList>
    </citation>
    <scope>NUCLEOTIDE SEQUENCE [LARGE SCALE GENOMIC DNA]</scope>
    <source>
        <strain evidence="4">CECT 8979</strain>
    </source>
</reference>
<gene>
    <name evidence="3" type="ORF">ACFOSX_10890</name>
</gene>
<evidence type="ECO:0000259" key="2">
    <source>
        <dbReference type="Pfam" id="PF16403"/>
    </source>
</evidence>
<dbReference type="Pfam" id="PF16403">
    <property type="entry name" value="Bact_surface_Ig-like"/>
    <property type="match status" value="1"/>
</dbReference>
<proteinExistence type="predicted"/>
<name>A0ABV8AM00_9FLAO</name>
<dbReference type="Proteomes" id="UP001595812">
    <property type="component" value="Unassembled WGS sequence"/>
</dbReference>
<sequence>MKKFYFVLLLALSPLISIAQVTNSGIFESYIIVNANNSGNTFYDLLAPTSSFNADFDGYDFGTFKASEPLFIVGGKNNVFKCNGDDIISAGVNYIIYPSGNRPASPTFSNIGFFDVNNIGTADCGGIDQEWQTFAANVNLRTFVGNVSGDYVLEVFGYADFTSPGGPGTHFVNNDPDGNGGVDPANYKATFRIDNPPTANCLSTFNLALDAFGNATLNASDIDNTSTDDFDGGSLTYSLSRTSFTCADLGAPITVTLTVEDSQGQTDFCITEVTVVDNVSPVITLSGADPQTIEACTVYSELGATANDNCDGDISSSIAIDASAVNMNVPGNYNVTYNVADAAGNNAVQITRVVTVQDTTVPAI</sequence>
<keyword evidence="1" id="KW-0732">Signal</keyword>
<accession>A0ABV8AM00</accession>
<feature type="non-terminal residue" evidence="3">
    <location>
        <position position="364"/>
    </location>
</feature>
<dbReference type="InterPro" id="IPR032179">
    <property type="entry name" value="Cry22Aa_Ig-like"/>
</dbReference>
<evidence type="ECO:0000256" key="1">
    <source>
        <dbReference type="SAM" id="SignalP"/>
    </source>
</evidence>
<protein>
    <submittedName>
        <fullName evidence="3">DUF5011 domain-containing protein</fullName>
    </submittedName>
</protein>
<dbReference type="Gene3D" id="2.60.40.10">
    <property type="entry name" value="Immunoglobulins"/>
    <property type="match status" value="1"/>
</dbReference>
<dbReference type="InterPro" id="IPR013783">
    <property type="entry name" value="Ig-like_fold"/>
</dbReference>
<dbReference type="RefSeq" id="WP_386100721.1">
    <property type="nucleotide sequence ID" value="NZ_JBHSAT010000007.1"/>
</dbReference>
<feature type="chain" id="PRO_5047224602" evidence="1">
    <location>
        <begin position="20"/>
        <end position="364"/>
    </location>
</feature>
<feature type="domain" description="Pesticidal crystal protein Cry22Aa Ig-like" evidence="2">
    <location>
        <begin position="283"/>
        <end position="356"/>
    </location>
</feature>
<keyword evidence="4" id="KW-1185">Reference proteome</keyword>
<evidence type="ECO:0000313" key="4">
    <source>
        <dbReference type="Proteomes" id="UP001595812"/>
    </source>
</evidence>
<evidence type="ECO:0000313" key="3">
    <source>
        <dbReference type="EMBL" id="MFC3877737.1"/>
    </source>
</evidence>
<comment type="caution">
    <text evidence="3">The sequence shown here is derived from an EMBL/GenBank/DDBJ whole genome shotgun (WGS) entry which is preliminary data.</text>
</comment>
<feature type="signal peptide" evidence="1">
    <location>
        <begin position="1"/>
        <end position="19"/>
    </location>
</feature>
<dbReference type="EMBL" id="JBHSAT010000007">
    <property type="protein sequence ID" value="MFC3877737.1"/>
    <property type="molecule type" value="Genomic_DNA"/>
</dbReference>
<organism evidence="3 4">
    <name type="scientific">Winogradskyella maritima</name>
    <dbReference type="NCBI Taxonomy" id="1517766"/>
    <lineage>
        <taxon>Bacteria</taxon>
        <taxon>Pseudomonadati</taxon>
        <taxon>Bacteroidota</taxon>
        <taxon>Flavobacteriia</taxon>
        <taxon>Flavobacteriales</taxon>
        <taxon>Flavobacteriaceae</taxon>
        <taxon>Winogradskyella</taxon>
    </lineage>
</organism>